<dbReference type="SUPFAM" id="SSF52540">
    <property type="entry name" value="P-loop containing nucleoside triphosphate hydrolases"/>
    <property type="match status" value="1"/>
</dbReference>
<reference evidence="6" key="1">
    <citation type="submission" date="2013-08" db="EMBL/GenBank/DDBJ databases">
        <authorList>
            <person name="Mendez C."/>
            <person name="Richter M."/>
            <person name="Ferrer M."/>
            <person name="Sanchez J."/>
        </authorList>
    </citation>
    <scope>NUCLEOTIDE SEQUENCE</scope>
</reference>
<name>T0ZJZ5_9ZZZZ</name>
<dbReference type="AlphaFoldDB" id="T0ZJZ5"/>
<keyword evidence="3" id="KW-0547">Nucleotide-binding</keyword>
<organism evidence="6">
    <name type="scientific">mine drainage metagenome</name>
    <dbReference type="NCBI Taxonomy" id="410659"/>
    <lineage>
        <taxon>unclassified sequences</taxon>
        <taxon>metagenomes</taxon>
        <taxon>ecological metagenomes</taxon>
    </lineage>
</organism>
<dbReference type="Gene3D" id="3.40.50.300">
    <property type="entry name" value="P-loop containing nucleotide triphosphate hydrolases"/>
    <property type="match status" value="1"/>
</dbReference>
<accession>T0ZJZ5</accession>
<comment type="caution">
    <text evidence="6">The sequence shown here is derived from an EMBL/GenBank/DDBJ whole genome shotgun (WGS) entry which is preliminary data.</text>
</comment>
<evidence type="ECO:0000256" key="1">
    <source>
        <dbReference type="ARBA" id="ARBA00005417"/>
    </source>
</evidence>
<dbReference type="GO" id="GO:0005524">
    <property type="term" value="F:ATP binding"/>
    <property type="evidence" value="ECO:0007669"/>
    <property type="project" value="UniProtKB-KW"/>
</dbReference>
<reference evidence="6" key="2">
    <citation type="journal article" date="2014" name="ISME J.">
        <title>Microbial stratification in low pH oxic and suboxic macroscopic growths along an acid mine drainage.</title>
        <authorList>
            <person name="Mendez-Garcia C."/>
            <person name="Mesa V."/>
            <person name="Sprenger R.R."/>
            <person name="Richter M."/>
            <person name="Diez M.S."/>
            <person name="Solano J."/>
            <person name="Bargiela R."/>
            <person name="Golyshina O.V."/>
            <person name="Manteca A."/>
            <person name="Ramos J.L."/>
            <person name="Gallego J.R."/>
            <person name="Llorente I."/>
            <person name="Martins Dos Santos V.A."/>
            <person name="Jensen O.N."/>
            <person name="Pelaez A.I."/>
            <person name="Sanchez J."/>
            <person name="Ferrer M."/>
        </authorList>
    </citation>
    <scope>NUCLEOTIDE SEQUENCE</scope>
</reference>
<feature type="domain" description="ABC transporter" evidence="5">
    <location>
        <begin position="5"/>
        <end position="237"/>
    </location>
</feature>
<dbReference type="InterPro" id="IPR003439">
    <property type="entry name" value="ABC_transporter-like_ATP-bd"/>
</dbReference>
<dbReference type="PROSITE" id="PS50893">
    <property type="entry name" value="ABC_TRANSPORTER_2"/>
    <property type="match status" value="1"/>
</dbReference>
<dbReference type="PANTHER" id="PTHR43335">
    <property type="entry name" value="ABC TRANSPORTER, ATP-BINDING PROTEIN"/>
    <property type="match status" value="1"/>
</dbReference>
<comment type="similarity">
    <text evidence="1">Belongs to the ABC transporter superfamily.</text>
</comment>
<dbReference type="PROSITE" id="PS00211">
    <property type="entry name" value="ABC_TRANSPORTER_1"/>
    <property type="match status" value="1"/>
</dbReference>
<keyword evidence="4" id="KW-0067">ATP-binding</keyword>
<dbReference type="CDD" id="cd03230">
    <property type="entry name" value="ABC_DR_subfamily_A"/>
    <property type="match status" value="1"/>
</dbReference>
<evidence type="ECO:0000256" key="3">
    <source>
        <dbReference type="ARBA" id="ARBA00022741"/>
    </source>
</evidence>
<dbReference type="InterPro" id="IPR027417">
    <property type="entry name" value="P-loop_NTPase"/>
</dbReference>
<dbReference type="Pfam" id="PF00005">
    <property type="entry name" value="ABC_tran"/>
    <property type="match status" value="1"/>
</dbReference>
<dbReference type="InterPro" id="IPR003593">
    <property type="entry name" value="AAA+_ATPase"/>
</dbReference>
<gene>
    <name evidence="6" type="ORF">B1B_18571</name>
</gene>
<protein>
    <submittedName>
        <fullName evidence="6">ABC-type transport system, ATPase component</fullName>
    </submittedName>
</protein>
<evidence type="ECO:0000256" key="4">
    <source>
        <dbReference type="ARBA" id="ARBA00022840"/>
    </source>
</evidence>
<dbReference type="SMART" id="SM00382">
    <property type="entry name" value="AAA"/>
    <property type="match status" value="1"/>
</dbReference>
<evidence type="ECO:0000259" key="5">
    <source>
        <dbReference type="PROSITE" id="PS50893"/>
    </source>
</evidence>
<proteinExistence type="inferred from homology"/>
<keyword evidence="2" id="KW-0813">Transport</keyword>
<sequence length="319" mass="35252">MTDVITATGLSRAYGRGPLAVDGLDFSIRRGEIFALLGPNGAGKTTTIRLIAGLIDPTDGRVLVNGIPTTDRSHLQEIHDAVGVLPEVPGHYESLSAYRNLRFHGRLHGLSDGQIHDRARELLGSFDLWERRDERVATFSKGMKQKVALVRAMLHAPSCLVLDEPISGLDPQAAKTVRDFLIEQRRQGTTIVLSTHNLDDADRLSDRVAVIQTRLLAVDTPSALKGRLFQRSVAVRLQNGNPAVLEVARRLPFVLHASWEEPRLQVRLDHPDEDMPAVIEALVRDGYRIQYVEPVSHSLEDAYLRLIQERGALATDGGP</sequence>
<dbReference type="GO" id="GO:0016887">
    <property type="term" value="F:ATP hydrolysis activity"/>
    <property type="evidence" value="ECO:0007669"/>
    <property type="project" value="InterPro"/>
</dbReference>
<dbReference type="EMBL" id="AUZY01012428">
    <property type="protein sequence ID" value="EQD30115.1"/>
    <property type="molecule type" value="Genomic_DNA"/>
</dbReference>
<evidence type="ECO:0000313" key="6">
    <source>
        <dbReference type="EMBL" id="EQD30115.1"/>
    </source>
</evidence>
<evidence type="ECO:0000256" key="2">
    <source>
        <dbReference type="ARBA" id="ARBA00022448"/>
    </source>
</evidence>
<dbReference type="InterPro" id="IPR017871">
    <property type="entry name" value="ABC_transporter-like_CS"/>
</dbReference>